<proteinExistence type="predicted"/>
<sequence length="405" mass="43437">MVGEHLIMRFWNTALLAVMFGVASLSAGCVTPGSGPLAVSIENTNSALVPYALVDLTNDTLAALGSVEPRGLAGVFPDKGRAPSRLVFGIGDVVSVTIFEAAAGGLFIPIEAGVRPGNFVTIPDQSVDNDGNISVPYAGRVRAAGRTNGEIQNDIVSKIANRAIEPQVVVALTQQRTSLVSVIGEVNTPVRFPAAASGAQDRITDAITRAGGIKGQGFETWVMLQRGDRRATVPFANLMYEPSNNIFVQPGDRIYVYREQQKFLAFGAEGQQGEFNFDAWRINLAEAVGKAGGLFDIQADPGAVFLYRKEPREVCQLLGVDVSKFQGELIPVIFRVNFRDPGGYFLATNLQMRNQDIIFVANSSSVEVTKFLNYLNTIINTGNNAVVAGSNAIILRNQIKALKGT</sequence>
<dbReference type="Gene3D" id="3.10.560.10">
    <property type="entry name" value="Outer membrane lipoprotein wza domain like"/>
    <property type="match status" value="2"/>
</dbReference>
<evidence type="ECO:0000313" key="3">
    <source>
        <dbReference type="EMBL" id="SHJ85716.1"/>
    </source>
</evidence>
<accession>A0A1M6MQP1</accession>
<dbReference type="Gene3D" id="3.30.1950.10">
    <property type="entry name" value="wza like domain"/>
    <property type="match status" value="1"/>
</dbReference>
<dbReference type="Proteomes" id="UP000189935">
    <property type="component" value="Chromosome I"/>
</dbReference>
<evidence type="ECO:0000259" key="2">
    <source>
        <dbReference type="Pfam" id="PF02563"/>
    </source>
</evidence>
<dbReference type="InterPro" id="IPR049712">
    <property type="entry name" value="Poly_export"/>
</dbReference>
<dbReference type="EMBL" id="LT670844">
    <property type="protein sequence ID" value="SHJ85716.1"/>
    <property type="molecule type" value="Genomic_DNA"/>
</dbReference>
<dbReference type="PANTHER" id="PTHR33619">
    <property type="entry name" value="POLYSACCHARIDE EXPORT PROTEIN GFCE-RELATED"/>
    <property type="match status" value="1"/>
</dbReference>
<dbReference type="GO" id="GO:0015159">
    <property type="term" value="F:polysaccharide transmembrane transporter activity"/>
    <property type="evidence" value="ECO:0007669"/>
    <property type="project" value="InterPro"/>
</dbReference>
<dbReference type="InterPro" id="IPR003715">
    <property type="entry name" value="Poly_export_N"/>
</dbReference>
<gene>
    <name evidence="3" type="ORF">SAMN05444159_1702</name>
</gene>
<organism evidence="3 4">
    <name type="scientific">Bradyrhizobium lablabi</name>
    <dbReference type="NCBI Taxonomy" id="722472"/>
    <lineage>
        <taxon>Bacteria</taxon>
        <taxon>Pseudomonadati</taxon>
        <taxon>Pseudomonadota</taxon>
        <taxon>Alphaproteobacteria</taxon>
        <taxon>Hyphomicrobiales</taxon>
        <taxon>Nitrobacteraceae</taxon>
        <taxon>Bradyrhizobium</taxon>
    </lineage>
</organism>
<evidence type="ECO:0000256" key="1">
    <source>
        <dbReference type="ARBA" id="ARBA00022729"/>
    </source>
</evidence>
<reference evidence="3 4" key="1">
    <citation type="submission" date="2016-11" db="EMBL/GenBank/DDBJ databases">
        <authorList>
            <person name="Jaros S."/>
            <person name="Januszkiewicz K."/>
            <person name="Wedrychowicz H."/>
        </authorList>
    </citation>
    <scope>NUCLEOTIDE SEQUENCE [LARGE SCALE GENOMIC DNA]</scope>
    <source>
        <strain evidence="3 4">GAS499</strain>
    </source>
</reference>
<keyword evidence="1" id="KW-0732">Signal</keyword>
<feature type="domain" description="Polysaccharide export protein N-terminal" evidence="2">
    <location>
        <begin position="83"/>
        <end position="172"/>
    </location>
</feature>
<evidence type="ECO:0000313" key="4">
    <source>
        <dbReference type="Proteomes" id="UP000189935"/>
    </source>
</evidence>
<dbReference type="PANTHER" id="PTHR33619:SF3">
    <property type="entry name" value="POLYSACCHARIDE EXPORT PROTEIN GFCE-RELATED"/>
    <property type="match status" value="1"/>
</dbReference>
<protein>
    <submittedName>
        <fullName evidence="3">Polysaccharide export outer membrane protein</fullName>
    </submittedName>
</protein>
<name>A0A1M6MQP1_9BRAD</name>
<dbReference type="AlphaFoldDB" id="A0A1M6MQP1"/>
<dbReference type="Pfam" id="PF02563">
    <property type="entry name" value="Poly_export"/>
    <property type="match status" value="1"/>
</dbReference>